<evidence type="ECO:0000313" key="2">
    <source>
        <dbReference type="Proteomes" id="UP001431783"/>
    </source>
</evidence>
<dbReference type="Proteomes" id="UP001431783">
    <property type="component" value="Unassembled WGS sequence"/>
</dbReference>
<dbReference type="EMBL" id="JARQZJ010000002">
    <property type="protein sequence ID" value="KAK9870123.1"/>
    <property type="molecule type" value="Genomic_DNA"/>
</dbReference>
<organism evidence="1 2">
    <name type="scientific">Henosepilachna vigintioctopunctata</name>
    <dbReference type="NCBI Taxonomy" id="420089"/>
    <lineage>
        <taxon>Eukaryota</taxon>
        <taxon>Metazoa</taxon>
        <taxon>Ecdysozoa</taxon>
        <taxon>Arthropoda</taxon>
        <taxon>Hexapoda</taxon>
        <taxon>Insecta</taxon>
        <taxon>Pterygota</taxon>
        <taxon>Neoptera</taxon>
        <taxon>Endopterygota</taxon>
        <taxon>Coleoptera</taxon>
        <taxon>Polyphaga</taxon>
        <taxon>Cucujiformia</taxon>
        <taxon>Coccinelloidea</taxon>
        <taxon>Coccinellidae</taxon>
        <taxon>Epilachninae</taxon>
        <taxon>Epilachnini</taxon>
        <taxon>Henosepilachna</taxon>
    </lineage>
</organism>
<evidence type="ECO:0000313" key="1">
    <source>
        <dbReference type="EMBL" id="KAK9870123.1"/>
    </source>
</evidence>
<proteinExistence type="predicted"/>
<gene>
    <name evidence="1" type="ORF">WA026_006214</name>
</gene>
<comment type="caution">
    <text evidence="1">The sequence shown here is derived from an EMBL/GenBank/DDBJ whole genome shotgun (WGS) entry which is preliminary data.</text>
</comment>
<dbReference type="AlphaFoldDB" id="A0AAW1TNY5"/>
<name>A0AAW1TNY5_9CUCU</name>
<sequence length="168" mass="19800">MPLNKFGHTSHSRGYQYKHRKIEIQRFPLTPDGEYDFKNHKLCNIKTPTSDNDGATKSYVDSSVNNIQTIINDNYQLLLDKYNETNMDIITFKKVNQQERDKMVKQINRSIQFNENLEKYMKVLNEHMKKGFQTSDSNSESFKIFVNTELKKIEKSLKDLSDIIIKQV</sequence>
<keyword evidence="2" id="KW-1185">Reference proteome</keyword>
<accession>A0AAW1TNY5</accession>
<reference evidence="1 2" key="1">
    <citation type="submission" date="2023-03" db="EMBL/GenBank/DDBJ databases">
        <title>Genome insight into feeding habits of ladybird beetles.</title>
        <authorList>
            <person name="Li H.-S."/>
            <person name="Huang Y.-H."/>
            <person name="Pang H."/>
        </authorList>
    </citation>
    <scope>NUCLEOTIDE SEQUENCE [LARGE SCALE GENOMIC DNA]</scope>
    <source>
        <strain evidence="1">SYSU_2023b</strain>
        <tissue evidence="1">Whole body</tissue>
    </source>
</reference>
<protein>
    <submittedName>
        <fullName evidence="1">Uncharacterized protein</fullName>
    </submittedName>
</protein>